<keyword evidence="2" id="KW-1185">Reference proteome</keyword>
<dbReference type="EMBL" id="WNHB01000019">
    <property type="protein sequence ID" value="MTT32705.1"/>
    <property type="molecule type" value="Genomic_DNA"/>
</dbReference>
<dbReference type="Proteomes" id="UP000440978">
    <property type="component" value="Unassembled WGS sequence"/>
</dbReference>
<name>A0A6N8CUG0_9BACI</name>
<dbReference type="RefSeq" id="WP_155220229.1">
    <property type="nucleotide sequence ID" value="NZ_WNHB01000019.1"/>
</dbReference>
<evidence type="ECO:0000313" key="2">
    <source>
        <dbReference type="Proteomes" id="UP000440978"/>
    </source>
</evidence>
<dbReference type="AlphaFoldDB" id="A0A6N8CUG0"/>
<evidence type="ECO:0000313" key="1">
    <source>
        <dbReference type="EMBL" id="MTT32705.1"/>
    </source>
</evidence>
<proteinExistence type="predicted"/>
<sequence length="270" mass="31704">MKKEYKDKCPSWAQDTMLEHCLILGDDSDSLLSCNLLEYITGGMWRINWFYDFETIYCHKKTGLPSIGVDMAFIKNIKTFDNHVSRMNKRSDYNKQCLNPNLLAGVTLSNYTQKYAMSTLLLIMSYYDVPLPKSQLGKELLLCIDVAFKGHYYDMFKNIHHEWLDRLGYAELIDVLNERNPQYFYNLITSYHLNDKVYIQDGQLHTDIDLNAISRHIGFPVWLPNDTFNKVQRFKRCGQSSCDDLPPREDIISLAYTSKKYISYTYARRD</sequence>
<dbReference type="OrthoDB" id="2603165at2"/>
<organism evidence="1 2">
    <name type="scientific">Terrilactibacillus tamarindi</name>
    <dbReference type="NCBI Taxonomy" id="2599694"/>
    <lineage>
        <taxon>Bacteria</taxon>
        <taxon>Bacillati</taxon>
        <taxon>Bacillota</taxon>
        <taxon>Bacilli</taxon>
        <taxon>Bacillales</taxon>
        <taxon>Bacillaceae</taxon>
        <taxon>Terrilactibacillus</taxon>
    </lineage>
</organism>
<comment type="caution">
    <text evidence="1">The sequence shown here is derived from an EMBL/GenBank/DDBJ whole genome shotgun (WGS) entry which is preliminary data.</text>
</comment>
<reference evidence="1 2" key="1">
    <citation type="submission" date="2019-11" db="EMBL/GenBank/DDBJ databases">
        <title>Terrilactibacillus tamarindus sp. nov. BCM23-1 isolated from bark of Tamarindus indica.</title>
        <authorList>
            <person name="Kingkaew E."/>
            <person name="Tanasupawat S."/>
        </authorList>
    </citation>
    <scope>NUCLEOTIDE SEQUENCE [LARGE SCALE GENOMIC DNA]</scope>
    <source>
        <strain evidence="1 2">BCM23-1</strain>
    </source>
</reference>
<protein>
    <submittedName>
        <fullName evidence="1">Uncharacterized protein</fullName>
    </submittedName>
</protein>
<accession>A0A6N8CUG0</accession>
<gene>
    <name evidence="1" type="ORF">GMB86_11875</name>
</gene>